<dbReference type="EnsemblPlants" id="TuG1812G0300004241.01.T01">
    <property type="protein sequence ID" value="TuG1812G0300004241.01.T01.cds438694"/>
    <property type="gene ID" value="TuG1812G0300004241.01"/>
</dbReference>
<feature type="region of interest" description="Disordered" evidence="1">
    <location>
        <begin position="1"/>
        <end position="82"/>
    </location>
</feature>
<accession>A0A8R7TYW0</accession>
<reference evidence="2" key="2">
    <citation type="submission" date="2018-03" db="EMBL/GenBank/DDBJ databases">
        <title>The Triticum urartu genome reveals the dynamic nature of wheat genome evolution.</title>
        <authorList>
            <person name="Ling H."/>
            <person name="Ma B."/>
            <person name="Shi X."/>
            <person name="Liu H."/>
            <person name="Dong L."/>
            <person name="Sun H."/>
            <person name="Cao Y."/>
            <person name="Gao Q."/>
            <person name="Zheng S."/>
            <person name="Li Y."/>
            <person name="Yu Y."/>
            <person name="Du H."/>
            <person name="Qi M."/>
            <person name="Li Y."/>
            <person name="Yu H."/>
            <person name="Cui Y."/>
            <person name="Wang N."/>
            <person name="Chen C."/>
            <person name="Wu H."/>
            <person name="Zhao Y."/>
            <person name="Zhang J."/>
            <person name="Li Y."/>
            <person name="Zhou W."/>
            <person name="Zhang B."/>
            <person name="Hu W."/>
            <person name="Eijk M."/>
            <person name="Tang J."/>
            <person name="Witsenboer H."/>
            <person name="Zhao S."/>
            <person name="Li Z."/>
            <person name="Zhang A."/>
            <person name="Wang D."/>
            <person name="Liang C."/>
        </authorList>
    </citation>
    <scope>NUCLEOTIDE SEQUENCE [LARGE SCALE GENOMIC DNA]</scope>
    <source>
        <strain evidence="2">cv. G1812</strain>
    </source>
</reference>
<evidence type="ECO:0000313" key="3">
    <source>
        <dbReference type="Proteomes" id="UP000015106"/>
    </source>
</evidence>
<proteinExistence type="predicted"/>
<dbReference type="AlphaFoldDB" id="A0A8R7TYW0"/>
<keyword evidence="3" id="KW-1185">Reference proteome</keyword>
<feature type="compositionally biased region" description="Low complexity" evidence="1">
    <location>
        <begin position="49"/>
        <end position="59"/>
    </location>
</feature>
<name>A0A8R7TYW0_TRIUA</name>
<organism evidence="2 3">
    <name type="scientific">Triticum urartu</name>
    <name type="common">Red wild einkorn</name>
    <name type="synonym">Crithodium urartu</name>
    <dbReference type="NCBI Taxonomy" id="4572"/>
    <lineage>
        <taxon>Eukaryota</taxon>
        <taxon>Viridiplantae</taxon>
        <taxon>Streptophyta</taxon>
        <taxon>Embryophyta</taxon>
        <taxon>Tracheophyta</taxon>
        <taxon>Spermatophyta</taxon>
        <taxon>Magnoliopsida</taxon>
        <taxon>Liliopsida</taxon>
        <taxon>Poales</taxon>
        <taxon>Poaceae</taxon>
        <taxon>BOP clade</taxon>
        <taxon>Pooideae</taxon>
        <taxon>Triticodae</taxon>
        <taxon>Triticeae</taxon>
        <taxon>Triticinae</taxon>
        <taxon>Triticum</taxon>
    </lineage>
</organism>
<reference evidence="3" key="1">
    <citation type="journal article" date="2013" name="Nature">
        <title>Draft genome of the wheat A-genome progenitor Triticum urartu.</title>
        <authorList>
            <person name="Ling H.Q."/>
            <person name="Zhao S."/>
            <person name="Liu D."/>
            <person name="Wang J."/>
            <person name="Sun H."/>
            <person name="Zhang C."/>
            <person name="Fan H."/>
            <person name="Li D."/>
            <person name="Dong L."/>
            <person name="Tao Y."/>
            <person name="Gao C."/>
            <person name="Wu H."/>
            <person name="Li Y."/>
            <person name="Cui Y."/>
            <person name="Guo X."/>
            <person name="Zheng S."/>
            <person name="Wang B."/>
            <person name="Yu K."/>
            <person name="Liang Q."/>
            <person name="Yang W."/>
            <person name="Lou X."/>
            <person name="Chen J."/>
            <person name="Feng M."/>
            <person name="Jian J."/>
            <person name="Zhang X."/>
            <person name="Luo G."/>
            <person name="Jiang Y."/>
            <person name="Liu J."/>
            <person name="Wang Z."/>
            <person name="Sha Y."/>
            <person name="Zhang B."/>
            <person name="Wu H."/>
            <person name="Tang D."/>
            <person name="Shen Q."/>
            <person name="Xue P."/>
            <person name="Zou S."/>
            <person name="Wang X."/>
            <person name="Liu X."/>
            <person name="Wang F."/>
            <person name="Yang Y."/>
            <person name="An X."/>
            <person name="Dong Z."/>
            <person name="Zhang K."/>
            <person name="Zhang X."/>
            <person name="Luo M.C."/>
            <person name="Dvorak J."/>
            <person name="Tong Y."/>
            <person name="Wang J."/>
            <person name="Yang H."/>
            <person name="Li Z."/>
            <person name="Wang D."/>
            <person name="Zhang A."/>
            <person name="Wang J."/>
        </authorList>
    </citation>
    <scope>NUCLEOTIDE SEQUENCE</scope>
    <source>
        <strain evidence="3">cv. G1812</strain>
    </source>
</reference>
<protein>
    <submittedName>
        <fullName evidence="2">Uncharacterized protein</fullName>
    </submittedName>
</protein>
<evidence type="ECO:0000313" key="2">
    <source>
        <dbReference type="EnsemblPlants" id="TuG1812G0300004241.01.T01.cds438694"/>
    </source>
</evidence>
<sequence length="82" mass="8402">MSRCWVCSSDGHRATQSARHVSGSAARARRPAVAQLAAASDGPSRRRSAQASTSAGRSSTVVVGILPASPSADSAPTHYKPE</sequence>
<reference evidence="2" key="3">
    <citation type="submission" date="2022-06" db="UniProtKB">
        <authorList>
            <consortium name="EnsemblPlants"/>
        </authorList>
    </citation>
    <scope>IDENTIFICATION</scope>
</reference>
<dbReference type="Proteomes" id="UP000015106">
    <property type="component" value="Chromosome 3"/>
</dbReference>
<dbReference type="Gramene" id="TuG1812G0300004241.01.T01">
    <property type="protein sequence ID" value="TuG1812G0300004241.01.T01.cds438694"/>
    <property type="gene ID" value="TuG1812G0300004241.01"/>
</dbReference>
<evidence type="ECO:0000256" key="1">
    <source>
        <dbReference type="SAM" id="MobiDB-lite"/>
    </source>
</evidence>